<evidence type="ECO:0000256" key="3">
    <source>
        <dbReference type="ARBA" id="ARBA00022452"/>
    </source>
</evidence>
<dbReference type="InterPro" id="IPR036942">
    <property type="entry name" value="Beta-barrel_TonB_sf"/>
</dbReference>
<keyword evidence="6" id="KW-0408">Iron</keyword>
<dbReference type="PANTHER" id="PTHR32552">
    <property type="entry name" value="FERRICHROME IRON RECEPTOR-RELATED"/>
    <property type="match status" value="1"/>
</dbReference>
<keyword evidence="9 11" id="KW-0472">Membrane</keyword>
<keyword evidence="10 11" id="KW-0998">Cell outer membrane</keyword>
<keyword evidence="3 11" id="KW-1134">Transmembrane beta strand</keyword>
<evidence type="ECO:0000313" key="17">
    <source>
        <dbReference type="Proteomes" id="UP001419910"/>
    </source>
</evidence>
<proteinExistence type="inferred from homology"/>
<keyword evidence="16" id="KW-0675">Receptor</keyword>
<dbReference type="InterPro" id="IPR012910">
    <property type="entry name" value="Plug_dom"/>
</dbReference>
<dbReference type="RefSeq" id="WP_343887889.1">
    <property type="nucleotide sequence ID" value="NZ_BAAAEH010000005.1"/>
</dbReference>
<evidence type="ECO:0000256" key="2">
    <source>
        <dbReference type="ARBA" id="ARBA00022448"/>
    </source>
</evidence>
<reference evidence="16 17" key="1">
    <citation type="submission" date="2024-05" db="EMBL/GenBank/DDBJ databases">
        <authorList>
            <person name="Liu Q."/>
            <person name="Xin Y.-H."/>
        </authorList>
    </citation>
    <scope>NUCLEOTIDE SEQUENCE [LARGE SCALE GENOMIC DNA]</scope>
    <source>
        <strain evidence="16 17">CGMCC 1.10181</strain>
    </source>
</reference>
<comment type="caution">
    <text evidence="16">The sequence shown here is derived from an EMBL/GenBank/DDBJ whole genome shotgun (WGS) entry which is preliminary data.</text>
</comment>
<evidence type="ECO:0000256" key="1">
    <source>
        <dbReference type="ARBA" id="ARBA00004571"/>
    </source>
</evidence>
<evidence type="ECO:0000313" key="16">
    <source>
        <dbReference type="EMBL" id="MEN2788273.1"/>
    </source>
</evidence>
<evidence type="ECO:0000256" key="9">
    <source>
        <dbReference type="ARBA" id="ARBA00023136"/>
    </source>
</evidence>
<dbReference type="PROSITE" id="PS52016">
    <property type="entry name" value="TONB_DEPENDENT_REC_3"/>
    <property type="match status" value="1"/>
</dbReference>
<dbReference type="SUPFAM" id="SSF56935">
    <property type="entry name" value="Porins"/>
    <property type="match status" value="1"/>
</dbReference>
<dbReference type="PANTHER" id="PTHR32552:SF81">
    <property type="entry name" value="TONB-DEPENDENT OUTER MEMBRANE RECEPTOR"/>
    <property type="match status" value="1"/>
</dbReference>
<protein>
    <submittedName>
        <fullName evidence="16">TonB-dependent receptor</fullName>
    </submittedName>
</protein>
<keyword evidence="7" id="KW-0406">Ion transport</keyword>
<feature type="domain" description="TonB-dependent receptor plug" evidence="15">
    <location>
        <begin position="78"/>
        <end position="189"/>
    </location>
</feature>
<keyword evidence="8 12" id="KW-0798">TonB box</keyword>
<evidence type="ECO:0000256" key="7">
    <source>
        <dbReference type="ARBA" id="ARBA00023065"/>
    </source>
</evidence>
<feature type="domain" description="TonB-dependent receptor-like beta-barrel" evidence="14">
    <location>
        <begin position="332"/>
        <end position="763"/>
    </location>
</feature>
<dbReference type="InterPro" id="IPR000531">
    <property type="entry name" value="Beta-barrel_TonB"/>
</dbReference>
<keyword evidence="4" id="KW-0410">Iron transport</keyword>
<dbReference type="Proteomes" id="UP001419910">
    <property type="component" value="Unassembled WGS sequence"/>
</dbReference>
<keyword evidence="2 11" id="KW-0813">Transport</keyword>
<dbReference type="Pfam" id="PF00593">
    <property type="entry name" value="TonB_dep_Rec_b-barrel"/>
    <property type="match status" value="1"/>
</dbReference>
<feature type="chain" id="PRO_5046238463" evidence="13">
    <location>
        <begin position="28"/>
        <end position="800"/>
    </location>
</feature>
<dbReference type="EMBL" id="JBDIME010000001">
    <property type="protein sequence ID" value="MEN2788273.1"/>
    <property type="molecule type" value="Genomic_DNA"/>
</dbReference>
<comment type="subcellular location">
    <subcellularLocation>
        <location evidence="1 11">Cell outer membrane</location>
        <topology evidence="1 11">Multi-pass membrane protein</topology>
    </subcellularLocation>
</comment>
<evidence type="ECO:0000259" key="15">
    <source>
        <dbReference type="Pfam" id="PF07715"/>
    </source>
</evidence>
<keyword evidence="17" id="KW-1185">Reference proteome</keyword>
<name>A0ABU9XXK3_9SPHN</name>
<keyword evidence="13" id="KW-0732">Signal</keyword>
<accession>A0ABU9XXK3</accession>
<evidence type="ECO:0000256" key="10">
    <source>
        <dbReference type="ARBA" id="ARBA00023237"/>
    </source>
</evidence>
<comment type="similarity">
    <text evidence="11 12">Belongs to the TonB-dependent receptor family.</text>
</comment>
<evidence type="ECO:0000256" key="11">
    <source>
        <dbReference type="PROSITE-ProRule" id="PRU01360"/>
    </source>
</evidence>
<dbReference type="Pfam" id="PF07715">
    <property type="entry name" value="Plug"/>
    <property type="match status" value="1"/>
</dbReference>
<evidence type="ECO:0000259" key="14">
    <source>
        <dbReference type="Pfam" id="PF00593"/>
    </source>
</evidence>
<keyword evidence="5 11" id="KW-0812">Transmembrane</keyword>
<evidence type="ECO:0000256" key="12">
    <source>
        <dbReference type="RuleBase" id="RU003357"/>
    </source>
</evidence>
<evidence type="ECO:0000256" key="4">
    <source>
        <dbReference type="ARBA" id="ARBA00022496"/>
    </source>
</evidence>
<evidence type="ECO:0000256" key="13">
    <source>
        <dbReference type="SAM" id="SignalP"/>
    </source>
</evidence>
<evidence type="ECO:0000256" key="5">
    <source>
        <dbReference type="ARBA" id="ARBA00022692"/>
    </source>
</evidence>
<feature type="signal peptide" evidence="13">
    <location>
        <begin position="1"/>
        <end position="27"/>
    </location>
</feature>
<dbReference type="Gene3D" id="2.40.170.20">
    <property type="entry name" value="TonB-dependent receptor, beta-barrel domain"/>
    <property type="match status" value="1"/>
</dbReference>
<dbReference type="InterPro" id="IPR039426">
    <property type="entry name" value="TonB-dep_rcpt-like"/>
</dbReference>
<evidence type="ECO:0000256" key="8">
    <source>
        <dbReference type="ARBA" id="ARBA00023077"/>
    </source>
</evidence>
<gene>
    <name evidence="16" type="ORF">ABC974_01425</name>
</gene>
<sequence>MRYQPGFRLQLLLGGALLATTISPAFAKGIAAEEPAKAADDKAAAATATADEGKPADTAEAGQMADVVVSATKRDTNLQKTPIAIAVVSAQIITDRHVQSLMDLADGAVPSLRVATFEARQSALTVGIRGIVPFDANQTARDQGVGVYIDGVYLGRQQGLNAALFDVERVEVLRGPQGTLFGRNTEGGALSIVTKGPTGEFGGRASASVGNFGSYDGQLHLNLPAFANIAVKLDGVIQHQDPTVKDPLAGSIGWNAYHRVGGRIAARWTPFDGFTADVSFDKAKDENTPFYSQLINYNPLGKPAGSIAILPALVGVHPDRQSVADVGVPQQYSVDETEGVAASLKYKVMPELELRSITAWRKVGTNQWDNSGGPERVPFSPNGKFSRYSLSDLYQSQFSQEFQAVGSIPQLDYTAGLYYFTEQARESAATPSTNQWNADGTAYTILPSQVFGPITSSNQGWDYNSRFLQRASYAKARSYSAYGQFTYTPDFAPVLHLTVGGRYTKDKRNGLLYIVQGKPTAFTFNFDKGRFDPMVTLAFDAAPGINLYAKYATGYRAGGANDRSQTFTAFAPESVKSYELGAKMEFLDRKVRLNLAGYIMDRSGTQTDFDNVDTNPQSPTFNLHTEETRNAPGISKIRGVEVELTAMPIDHLTLGASYAYTSVKIPPTANPFLPGNPLFQVFAVYTPPNAASGYVDYEVPVGGGDSKVRLHLDANYADAAYSFQAENVLTDSSFIVNGRIALADVTMNSIGTKATFSIWARNLLDESHIYRRSNANNAVLGSYANFNTPRTFGGEVSIKF</sequence>
<evidence type="ECO:0000256" key="6">
    <source>
        <dbReference type="ARBA" id="ARBA00023004"/>
    </source>
</evidence>
<organism evidence="16 17">
    <name type="scientific">Sphingomonas oligophenolica</name>
    <dbReference type="NCBI Taxonomy" id="301154"/>
    <lineage>
        <taxon>Bacteria</taxon>
        <taxon>Pseudomonadati</taxon>
        <taxon>Pseudomonadota</taxon>
        <taxon>Alphaproteobacteria</taxon>
        <taxon>Sphingomonadales</taxon>
        <taxon>Sphingomonadaceae</taxon>
        <taxon>Sphingomonas</taxon>
    </lineage>
</organism>